<feature type="domain" description="EamA" evidence="2">
    <location>
        <begin position="29"/>
        <end position="161"/>
    </location>
</feature>
<keyword evidence="4" id="KW-1185">Reference proteome</keyword>
<feature type="transmembrane region" description="Helical" evidence="1">
    <location>
        <begin position="145"/>
        <end position="161"/>
    </location>
</feature>
<dbReference type="EMBL" id="PVTV01000017">
    <property type="protein sequence ID" value="PRY96484.1"/>
    <property type="molecule type" value="Genomic_DNA"/>
</dbReference>
<comment type="caution">
    <text evidence="3">The sequence shown here is derived from an EMBL/GenBank/DDBJ whole genome shotgun (WGS) entry which is preliminary data.</text>
</comment>
<dbReference type="SUPFAM" id="SSF103481">
    <property type="entry name" value="Multidrug resistance efflux transporter EmrE"/>
    <property type="match status" value="2"/>
</dbReference>
<protein>
    <submittedName>
        <fullName evidence="3">Threonine/homoserine efflux transporter RhtA</fullName>
    </submittedName>
</protein>
<reference evidence="3 4" key="1">
    <citation type="submission" date="2018-03" db="EMBL/GenBank/DDBJ databases">
        <title>Genomic Encyclopedia of Type Strains, Phase III (KMG-III): the genomes of soil and plant-associated and newly described type strains.</title>
        <authorList>
            <person name="Whitman W."/>
        </authorList>
    </citation>
    <scope>NUCLEOTIDE SEQUENCE [LARGE SCALE GENOMIC DNA]</scope>
    <source>
        <strain evidence="3 4">MWH-P2sevCIIIb</strain>
    </source>
</reference>
<dbReference type="Pfam" id="PF00892">
    <property type="entry name" value="EamA"/>
    <property type="match status" value="2"/>
</dbReference>
<evidence type="ECO:0000313" key="4">
    <source>
        <dbReference type="Proteomes" id="UP000238308"/>
    </source>
</evidence>
<feature type="transmembrane region" description="Helical" evidence="1">
    <location>
        <begin position="28"/>
        <end position="47"/>
    </location>
</feature>
<evidence type="ECO:0000259" key="2">
    <source>
        <dbReference type="Pfam" id="PF00892"/>
    </source>
</evidence>
<dbReference type="Proteomes" id="UP000238308">
    <property type="component" value="Unassembled WGS sequence"/>
</dbReference>
<dbReference type="RefSeq" id="WP_259673634.1">
    <property type="nucleotide sequence ID" value="NZ_PVTV01000017.1"/>
</dbReference>
<evidence type="ECO:0000313" key="3">
    <source>
        <dbReference type="EMBL" id="PRY96484.1"/>
    </source>
</evidence>
<dbReference type="PANTHER" id="PTHR22911:SF103">
    <property type="entry name" value="BLR2811 PROTEIN"/>
    <property type="match status" value="1"/>
</dbReference>
<proteinExistence type="predicted"/>
<accession>A0A2T0XC29</accession>
<feature type="transmembrane region" description="Helical" evidence="1">
    <location>
        <begin position="53"/>
        <end position="77"/>
    </location>
</feature>
<gene>
    <name evidence="3" type="ORF">BCM14_2724</name>
</gene>
<name>A0A2T0XC29_9BURK</name>
<dbReference type="PANTHER" id="PTHR22911">
    <property type="entry name" value="ACYL-MALONYL CONDENSING ENZYME-RELATED"/>
    <property type="match status" value="1"/>
</dbReference>
<keyword evidence="1" id="KW-1133">Transmembrane helix</keyword>
<feature type="transmembrane region" description="Helical" evidence="1">
    <location>
        <begin position="283"/>
        <end position="302"/>
    </location>
</feature>
<evidence type="ECO:0000256" key="1">
    <source>
        <dbReference type="SAM" id="Phobius"/>
    </source>
</evidence>
<keyword evidence="1" id="KW-0812">Transmembrane</keyword>
<feature type="transmembrane region" description="Helical" evidence="1">
    <location>
        <begin position="98"/>
        <end position="115"/>
    </location>
</feature>
<dbReference type="InterPro" id="IPR000620">
    <property type="entry name" value="EamA_dom"/>
</dbReference>
<feature type="transmembrane region" description="Helical" evidence="1">
    <location>
        <begin position="258"/>
        <end position="277"/>
    </location>
</feature>
<feature type="domain" description="EamA" evidence="2">
    <location>
        <begin position="171"/>
        <end position="295"/>
    </location>
</feature>
<dbReference type="AlphaFoldDB" id="A0A2T0XC29"/>
<feature type="transmembrane region" description="Helical" evidence="1">
    <location>
        <begin position="167"/>
        <end position="188"/>
    </location>
</feature>
<sequence>MRPVVLCVVRAAGITWTVENVIPSKQPLYGVLFILISTLLFASHDGITKYLTLTYPAIMIIWARFAIQTVLTAGVFVPKMGARILYSKQYKIQLMRGVCMLMSSMFFVLGLRYVPVGEATSVVFLAPLIVTWYSGKVLGEKIQMGQWVAVTGGLLGVLIIVRPGSALFTPAILLPMAAAFAMAGFQILTRRVLTTDHMIATNFLTSLVCTVLLSVVVWYFWQTPGLGALSLMIIGSSLAMAGHLLLTHAYRLGSVASLAPFSYSQIIFATLIGFLFFGYTPDVATRVGMAIIMLSGAGLIWWQRR</sequence>
<organism evidence="3 4">
    <name type="scientific">Jezberella montanilacus</name>
    <dbReference type="NCBI Taxonomy" id="323426"/>
    <lineage>
        <taxon>Bacteria</taxon>
        <taxon>Pseudomonadati</taxon>
        <taxon>Pseudomonadota</taxon>
        <taxon>Betaproteobacteria</taxon>
        <taxon>Burkholderiales</taxon>
        <taxon>Alcaligenaceae</taxon>
        <taxon>Jezberella</taxon>
    </lineage>
</organism>
<dbReference type="InterPro" id="IPR037185">
    <property type="entry name" value="EmrE-like"/>
</dbReference>
<dbReference type="GO" id="GO:0016020">
    <property type="term" value="C:membrane"/>
    <property type="evidence" value="ECO:0007669"/>
    <property type="project" value="InterPro"/>
</dbReference>
<feature type="transmembrane region" description="Helical" evidence="1">
    <location>
        <begin position="200"/>
        <end position="221"/>
    </location>
</feature>
<feature type="transmembrane region" description="Helical" evidence="1">
    <location>
        <begin position="227"/>
        <end position="246"/>
    </location>
</feature>
<keyword evidence="1" id="KW-0472">Membrane</keyword>